<sequence>MTEKPGKLSVLKGSFIIMNTMFGAGVVGIPNGFMAMGYFGGSALLAIAVIITILTLIFLCLAVEKTQIKNFAELSGKMGRGFAIFLDLIIILLCYGSTLCYFLLLVKNTSNAFFENPGWKQRIIVSSVFSVPLFFLSKMKSLDKLSFTSMLTVFATFFVGVSLVVWNFTNRSSYGKLAKPFSKEIMRGYPSLLFALGCQQNGVAVYSSLKNRNTRNGALTMVIGSALAFLLYILIGVFGYLVFGDLKTYPDSPQPGNFFDIITKKQSQFMKDMANTFDSKGYLAYCLNFAFGCVLFSAFPLQTLSGRSALQNLFFKNGLSEYLLWLITFIHLAIVYIIAVLNLDPGKVIDFIGTTACPMISFFFPSAIYLYFFRKKGFMYFSACLIGLLSFVAVALGLYDQIKTNIFKNLK</sequence>
<keyword evidence="5" id="KW-0029">Amino-acid transport</keyword>
<dbReference type="GO" id="GO:0016020">
    <property type="term" value="C:membrane"/>
    <property type="evidence" value="ECO:0007669"/>
    <property type="project" value="UniProtKB-SubCell"/>
</dbReference>
<feature type="transmembrane region" description="Helical" evidence="8">
    <location>
        <begin position="148"/>
        <end position="168"/>
    </location>
</feature>
<evidence type="ECO:0000256" key="2">
    <source>
        <dbReference type="ARBA" id="ARBA00008066"/>
    </source>
</evidence>
<evidence type="ECO:0000256" key="7">
    <source>
        <dbReference type="ARBA" id="ARBA00023136"/>
    </source>
</evidence>
<feature type="transmembrane region" description="Helical" evidence="8">
    <location>
        <begin position="39"/>
        <end position="63"/>
    </location>
</feature>
<feature type="transmembrane region" description="Helical" evidence="8">
    <location>
        <begin position="322"/>
        <end position="343"/>
    </location>
</feature>
<protein>
    <recommendedName>
        <fullName evidence="9">Amino acid transporter transmembrane domain-containing protein</fullName>
    </recommendedName>
</protein>
<dbReference type="VEuPathDB" id="MicrosporidiaDB:H312_02119"/>
<keyword evidence="4 8" id="KW-0812">Transmembrane</keyword>
<keyword evidence="7 8" id="KW-0472">Membrane</keyword>
<name>A0A059F048_9MICR</name>
<feature type="transmembrane region" description="Helical" evidence="8">
    <location>
        <begin position="12"/>
        <end position="33"/>
    </location>
</feature>
<dbReference type="STRING" id="1288291.A0A059F048"/>
<evidence type="ECO:0000256" key="3">
    <source>
        <dbReference type="ARBA" id="ARBA00022448"/>
    </source>
</evidence>
<evidence type="ECO:0000256" key="6">
    <source>
        <dbReference type="ARBA" id="ARBA00022989"/>
    </source>
</evidence>
<dbReference type="PANTHER" id="PTHR22950">
    <property type="entry name" value="AMINO ACID TRANSPORTER"/>
    <property type="match status" value="1"/>
</dbReference>
<dbReference type="InterPro" id="IPR013057">
    <property type="entry name" value="AA_transpt_TM"/>
</dbReference>
<feature type="transmembrane region" description="Helical" evidence="8">
    <location>
        <begin position="282"/>
        <end position="301"/>
    </location>
</feature>
<keyword evidence="6 8" id="KW-1133">Transmembrane helix</keyword>
<feature type="transmembrane region" description="Helical" evidence="8">
    <location>
        <begin position="378"/>
        <end position="399"/>
    </location>
</feature>
<dbReference type="HOGENOM" id="CLU_049198_0_0_1"/>
<feature type="transmembrane region" description="Helical" evidence="8">
    <location>
        <begin position="84"/>
        <end position="106"/>
    </location>
</feature>
<reference evidence="11" key="1">
    <citation type="submission" date="2013-02" db="EMBL/GenBank/DDBJ databases">
        <authorList>
            <consortium name="The Broad Institute Genome Sequencing Platform"/>
            <person name="Cuomo C."/>
            <person name="Becnel J."/>
            <person name="Sanscrainte N."/>
            <person name="Walker B."/>
            <person name="Young S.K."/>
            <person name="Zeng Q."/>
            <person name="Gargeya S."/>
            <person name="Fitzgerald M."/>
            <person name="Haas B."/>
            <person name="Abouelleil A."/>
            <person name="Alvarado L."/>
            <person name="Arachchi H.M."/>
            <person name="Berlin A.M."/>
            <person name="Chapman S.B."/>
            <person name="Dewar J."/>
            <person name="Goldberg J."/>
            <person name="Griggs A."/>
            <person name="Gujja S."/>
            <person name="Hansen M."/>
            <person name="Howarth C."/>
            <person name="Imamovic A."/>
            <person name="Larimer J."/>
            <person name="McCowan C."/>
            <person name="Murphy C."/>
            <person name="Neiman D."/>
            <person name="Pearson M."/>
            <person name="Priest M."/>
            <person name="Roberts A."/>
            <person name="Saif S."/>
            <person name="Shea T."/>
            <person name="Sisk P."/>
            <person name="Sykes S."/>
            <person name="Wortman J."/>
            <person name="Nusbaum C."/>
            <person name="Birren B."/>
        </authorList>
    </citation>
    <scope>NUCLEOTIDE SEQUENCE [LARGE SCALE GENOMIC DNA]</scope>
    <source>
        <strain evidence="11">PRA339</strain>
    </source>
</reference>
<feature type="domain" description="Amino acid transporter transmembrane" evidence="9">
    <location>
        <begin position="7"/>
        <end position="245"/>
    </location>
</feature>
<evidence type="ECO:0000256" key="8">
    <source>
        <dbReference type="SAM" id="Phobius"/>
    </source>
</evidence>
<dbReference type="Proteomes" id="UP000030655">
    <property type="component" value="Unassembled WGS sequence"/>
</dbReference>
<gene>
    <name evidence="10" type="ORF">H312_02119</name>
</gene>
<feature type="transmembrane region" description="Helical" evidence="8">
    <location>
        <begin position="218"/>
        <end position="243"/>
    </location>
</feature>
<keyword evidence="11" id="KW-1185">Reference proteome</keyword>
<feature type="transmembrane region" description="Helical" evidence="8">
    <location>
        <begin position="349"/>
        <end position="371"/>
    </location>
</feature>
<feature type="domain" description="Amino acid transporter transmembrane" evidence="9">
    <location>
        <begin position="276"/>
        <end position="399"/>
    </location>
</feature>
<evidence type="ECO:0000256" key="5">
    <source>
        <dbReference type="ARBA" id="ARBA00022970"/>
    </source>
</evidence>
<evidence type="ECO:0000313" key="11">
    <source>
        <dbReference type="Proteomes" id="UP000030655"/>
    </source>
</evidence>
<reference evidence="10 11" key="2">
    <citation type="submission" date="2014-03" db="EMBL/GenBank/DDBJ databases">
        <title>The Genome Sequence of Anncaliia algerae insect isolate PRA339.</title>
        <authorList>
            <consortium name="The Broad Institute Genome Sequencing Platform"/>
            <consortium name="The Broad Institute Genome Sequencing Center for Infectious Disease"/>
            <person name="Cuomo C."/>
            <person name="Becnel J."/>
            <person name="Sanscrainte N."/>
            <person name="Walker B."/>
            <person name="Young S.K."/>
            <person name="Zeng Q."/>
            <person name="Gargeya S."/>
            <person name="Fitzgerald M."/>
            <person name="Haas B."/>
            <person name="Abouelleil A."/>
            <person name="Alvarado L."/>
            <person name="Arachchi H.M."/>
            <person name="Berlin A.M."/>
            <person name="Chapman S.B."/>
            <person name="Dewar J."/>
            <person name="Goldberg J."/>
            <person name="Griggs A."/>
            <person name="Gujja S."/>
            <person name="Hansen M."/>
            <person name="Howarth C."/>
            <person name="Imamovic A."/>
            <person name="Larimer J."/>
            <person name="McCowan C."/>
            <person name="Murphy C."/>
            <person name="Neiman D."/>
            <person name="Pearson M."/>
            <person name="Priest M."/>
            <person name="Roberts A."/>
            <person name="Saif S."/>
            <person name="Shea T."/>
            <person name="Sisk P."/>
            <person name="Sykes S."/>
            <person name="Wortman J."/>
            <person name="Nusbaum C."/>
            <person name="Birren B."/>
        </authorList>
    </citation>
    <scope>NUCLEOTIDE SEQUENCE [LARGE SCALE GENOMIC DNA]</scope>
    <source>
        <strain evidence="10 11">PRA339</strain>
    </source>
</reference>
<comment type="subcellular location">
    <subcellularLocation>
        <location evidence="1">Membrane</location>
        <topology evidence="1">Multi-pass membrane protein</topology>
    </subcellularLocation>
</comment>
<evidence type="ECO:0000259" key="9">
    <source>
        <dbReference type="Pfam" id="PF01490"/>
    </source>
</evidence>
<proteinExistence type="inferred from homology"/>
<evidence type="ECO:0000256" key="1">
    <source>
        <dbReference type="ARBA" id="ARBA00004141"/>
    </source>
</evidence>
<dbReference type="GO" id="GO:0015179">
    <property type="term" value="F:L-amino acid transmembrane transporter activity"/>
    <property type="evidence" value="ECO:0007669"/>
    <property type="project" value="TreeGrafter"/>
</dbReference>
<dbReference type="EMBL" id="KK365179">
    <property type="protein sequence ID" value="KCZ80482.1"/>
    <property type="molecule type" value="Genomic_DNA"/>
</dbReference>
<organism evidence="10 11">
    <name type="scientific">Anncaliia algerae PRA339</name>
    <dbReference type="NCBI Taxonomy" id="1288291"/>
    <lineage>
        <taxon>Eukaryota</taxon>
        <taxon>Fungi</taxon>
        <taxon>Fungi incertae sedis</taxon>
        <taxon>Microsporidia</taxon>
        <taxon>Tubulinosematoidea</taxon>
        <taxon>Tubulinosematidae</taxon>
        <taxon>Anncaliia</taxon>
    </lineage>
</organism>
<dbReference type="OrthoDB" id="438545at2759"/>
<dbReference type="PANTHER" id="PTHR22950:SF458">
    <property type="entry name" value="SODIUM-COUPLED NEUTRAL AMINO ACID TRANSPORTER 11-RELATED"/>
    <property type="match status" value="1"/>
</dbReference>
<evidence type="ECO:0000313" key="10">
    <source>
        <dbReference type="EMBL" id="KCZ80482.1"/>
    </source>
</evidence>
<comment type="similarity">
    <text evidence="2">Belongs to the amino acid/polyamine transporter 2 family.</text>
</comment>
<evidence type="ECO:0000256" key="4">
    <source>
        <dbReference type="ARBA" id="ARBA00022692"/>
    </source>
</evidence>
<dbReference type="Pfam" id="PF01490">
    <property type="entry name" value="Aa_trans"/>
    <property type="match status" value="2"/>
</dbReference>
<keyword evidence="3" id="KW-0813">Transport</keyword>
<accession>A0A059F048</accession>
<dbReference type="AlphaFoldDB" id="A0A059F048"/>